<feature type="domain" description="Ig-like" evidence="1">
    <location>
        <begin position="86"/>
        <end position="163"/>
    </location>
</feature>
<dbReference type="InterPro" id="IPR013783">
    <property type="entry name" value="Ig-like_fold"/>
</dbReference>
<organism evidence="2 3">
    <name type="scientific">Saguinus oedipus</name>
    <name type="common">Cotton-top tamarin</name>
    <name type="synonym">Oedipomidas oedipus</name>
    <dbReference type="NCBI Taxonomy" id="9490"/>
    <lineage>
        <taxon>Eukaryota</taxon>
        <taxon>Metazoa</taxon>
        <taxon>Chordata</taxon>
        <taxon>Craniata</taxon>
        <taxon>Vertebrata</taxon>
        <taxon>Euteleostomi</taxon>
        <taxon>Mammalia</taxon>
        <taxon>Eutheria</taxon>
        <taxon>Euarchontoglires</taxon>
        <taxon>Primates</taxon>
        <taxon>Haplorrhini</taxon>
        <taxon>Platyrrhini</taxon>
        <taxon>Cebidae</taxon>
        <taxon>Callitrichinae</taxon>
        <taxon>Saguinus</taxon>
    </lineage>
</organism>
<dbReference type="Pfam" id="PF13895">
    <property type="entry name" value="Ig_2"/>
    <property type="match status" value="1"/>
</dbReference>
<dbReference type="PROSITE" id="PS50835">
    <property type="entry name" value="IG_LIKE"/>
    <property type="match status" value="1"/>
</dbReference>
<evidence type="ECO:0000313" key="3">
    <source>
        <dbReference type="Proteomes" id="UP001266305"/>
    </source>
</evidence>
<name>A0ABQ9V4H2_SAGOE</name>
<accession>A0ABQ9V4H2</accession>
<reference evidence="2 3" key="1">
    <citation type="submission" date="2023-05" db="EMBL/GenBank/DDBJ databases">
        <title>B98-5 Cell Line De Novo Hybrid Assembly: An Optical Mapping Approach.</title>
        <authorList>
            <person name="Kananen K."/>
            <person name="Auerbach J.A."/>
            <person name="Kautto E."/>
            <person name="Blachly J.S."/>
        </authorList>
    </citation>
    <scope>NUCLEOTIDE SEQUENCE [LARGE SCALE GENOMIC DNA]</scope>
    <source>
        <strain evidence="2">B95-8</strain>
        <tissue evidence="2">Cell line</tissue>
    </source>
</reference>
<dbReference type="EMBL" id="JASSZA010000008">
    <property type="protein sequence ID" value="KAK2103327.1"/>
    <property type="molecule type" value="Genomic_DNA"/>
</dbReference>
<proteinExistence type="predicted"/>
<dbReference type="Proteomes" id="UP001266305">
    <property type="component" value="Unassembled WGS sequence"/>
</dbReference>
<dbReference type="InterPro" id="IPR007110">
    <property type="entry name" value="Ig-like_dom"/>
</dbReference>
<sequence length="210" mass="23741">MRRVRPCPDCPGLQETWPCPVGPRHMRQVTVLPGEPSWWGEGDEKTKEEAEGVPHVHSEALSWDPSPWGGHIRPWVRSAPPHGCFPAASPDKAPLQKVSLAPNSRYYLSCPMESRHATYSWRHKENVEQSCEPGHQSPNCILFIENLTAQQYGHYFCEAQEGSYFREAQHWQLLPEDGIMAEHLLGRAHAPATSLWLVVLPTLTLGFLVH</sequence>
<comment type="caution">
    <text evidence="2">The sequence shown here is derived from an EMBL/GenBank/DDBJ whole genome shotgun (WGS) entry which is preliminary data.</text>
</comment>
<dbReference type="InterPro" id="IPR036179">
    <property type="entry name" value="Ig-like_dom_sf"/>
</dbReference>
<evidence type="ECO:0000313" key="2">
    <source>
        <dbReference type="EMBL" id="KAK2103327.1"/>
    </source>
</evidence>
<protein>
    <submittedName>
        <fullName evidence="2">Semaphorin-7A</fullName>
    </submittedName>
</protein>
<dbReference type="SUPFAM" id="SSF48726">
    <property type="entry name" value="Immunoglobulin"/>
    <property type="match status" value="1"/>
</dbReference>
<dbReference type="Gene3D" id="2.60.40.10">
    <property type="entry name" value="Immunoglobulins"/>
    <property type="match status" value="1"/>
</dbReference>
<gene>
    <name evidence="2" type="primary">SEMA7A_1</name>
    <name evidence="2" type="ORF">P7K49_017183</name>
</gene>
<keyword evidence="3" id="KW-1185">Reference proteome</keyword>
<evidence type="ECO:0000259" key="1">
    <source>
        <dbReference type="PROSITE" id="PS50835"/>
    </source>
</evidence>